<dbReference type="RefSeq" id="XP_046122450.1">
    <property type="nucleotide sequence ID" value="XM_046262718.1"/>
</dbReference>
<sequence>MVTEEEENCTVFEVYQSFENPGEIRLVQTWNNDIYWMKAVRAYPPPRPKPLGLSGNDRSYNFMTKCYHKTYFAATEALHSKPREFKIFNRPAMEYKYSAGAH</sequence>
<protein>
    <submittedName>
        <fullName evidence="1">Uncharacterized protein</fullName>
    </submittedName>
</protein>
<dbReference type="Proteomes" id="UP000887229">
    <property type="component" value="Unassembled WGS sequence"/>
</dbReference>
<dbReference type="EMBL" id="MU251243">
    <property type="protein sequence ID" value="KAG9258526.1"/>
    <property type="molecule type" value="Genomic_DNA"/>
</dbReference>
<comment type="caution">
    <text evidence="1">The sequence shown here is derived from an EMBL/GenBank/DDBJ whole genome shotgun (WGS) entry which is preliminary data.</text>
</comment>
<name>A0A9P8CWC1_9HYPO</name>
<keyword evidence="2" id="KW-1185">Reference proteome</keyword>
<dbReference type="AlphaFoldDB" id="A0A9P8CWC1"/>
<evidence type="ECO:0000313" key="2">
    <source>
        <dbReference type="Proteomes" id="UP000887229"/>
    </source>
</evidence>
<reference evidence="1" key="1">
    <citation type="journal article" date="2021" name="IMA Fungus">
        <title>Genomic characterization of three marine fungi, including Emericellopsis atlantica sp. nov. with signatures of a generalist lifestyle and marine biomass degradation.</title>
        <authorList>
            <person name="Hagestad O.C."/>
            <person name="Hou L."/>
            <person name="Andersen J.H."/>
            <person name="Hansen E.H."/>
            <person name="Altermark B."/>
            <person name="Li C."/>
            <person name="Kuhnert E."/>
            <person name="Cox R.J."/>
            <person name="Crous P.W."/>
            <person name="Spatafora J.W."/>
            <person name="Lail K."/>
            <person name="Amirebrahimi M."/>
            <person name="Lipzen A."/>
            <person name="Pangilinan J."/>
            <person name="Andreopoulos W."/>
            <person name="Hayes R.D."/>
            <person name="Ng V."/>
            <person name="Grigoriev I.V."/>
            <person name="Jackson S.A."/>
            <person name="Sutton T.D.S."/>
            <person name="Dobson A.D.W."/>
            <person name="Rama T."/>
        </authorList>
    </citation>
    <scope>NUCLEOTIDE SEQUENCE</scope>
    <source>
        <strain evidence="1">TS7</strain>
    </source>
</reference>
<organism evidence="1 2">
    <name type="scientific">Emericellopsis atlantica</name>
    <dbReference type="NCBI Taxonomy" id="2614577"/>
    <lineage>
        <taxon>Eukaryota</taxon>
        <taxon>Fungi</taxon>
        <taxon>Dikarya</taxon>
        <taxon>Ascomycota</taxon>
        <taxon>Pezizomycotina</taxon>
        <taxon>Sordariomycetes</taxon>
        <taxon>Hypocreomycetidae</taxon>
        <taxon>Hypocreales</taxon>
        <taxon>Bionectriaceae</taxon>
        <taxon>Emericellopsis</taxon>
    </lineage>
</organism>
<dbReference type="GeneID" id="70293621"/>
<accession>A0A9P8CWC1</accession>
<evidence type="ECO:0000313" key="1">
    <source>
        <dbReference type="EMBL" id="KAG9258526.1"/>
    </source>
</evidence>
<gene>
    <name evidence="1" type="ORF">F5Z01DRAFT_643488</name>
</gene>
<dbReference type="OrthoDB" id="4126315at2759"/>
<proteinExistence type="predicted"/>